<name>A0A8X7QAS9_BRACI</name>
<feature type="region of interest" description="Disordered" evidence="1">
    <location>
        <begin position="1"/>
        <end position="132"/>
    </location>
</feature>
<evidence type="ECO:0000313" key="3">
    <source>
        <dbReference type="Proteomes" id="UP000886595"/>
    </source>
</evidence>
<feature type="compositionally biased region" description="Basic and acidic residues" evidence="1">
    <location>
        <begin position="93"/>
        <end position="102"/>
    </location>
</feature>
<accession>A0A8X7QAS9</accession>
<sequence length="132" mass="15427">MKSSFPSTEETPRQGREPHRHNPTTTETKWRIEERKPDLLPTLKADHPRATAATTAPYLQRTRRSTEKTNLAHRKLTGDRTQTQRRRARRRDRTATRQEAKGKRERGRGARRCGQRLSGARTEEKVRSDFGR</sequence>
<dbReference type="EMBL" id="JAAMPC010000014">
    <property type="protein sequence ID" value="KAG2266173.1"/>
    <property type="molecule type" value="Genomic_DNA"/>
</dbReference>
<keyword evidence="3" id="KW-1185">Reference proteome</keyword>
<gene>
    <name evidence="2" type="ORF">Bca52824_073252</name>
</gene>
<proteinExistence type="predicted"/>
<protein>
    <submittedName>
        <fullName evidence="2">Uncharacterized protein</fullName>
    </submittedName>
</protein>
<feature type="compositionally biased region" description="Basic and acidic residues" evidence="1">
    <location>
        <begin position="28"/>
        <end position="49"/>
    </location>
</feature>
<feature type="compositionally biased region" description="Basic residues" evidence="1">
    <location>
        <begin position="103"/>
        <end position="114"/>
    </location>
</feature>
<evidence type="ECO:0000313" key="2">
    <source>
        <dbReference type="EMBL" id="KAG2266173.1"/>
    </source>
</evidence>
<organism evidence="2 3">
    <name type="scientific">Brassica carinata</name>
    <name type="common">Ethiopian mustard</name>
    <name type="synonym">Abyssinian cabbage</name>
    <dbReference type="NCBI Taxonomy" id="52824"/>
    <lineage>
        <taxon>Eukaryota</taxon>
        <taxon>Viridiplantae</taxon>
        <taxon>Streptophyta</taxon>
        <taxon>Embryophyta</taxon>
        <taxon>Tracheophyta</taxon>
        <taxon>Spermatophyta</taxon>
        <taxon>Magnoliopsida</taxon>
        <taxon>eudicotyledons</taxon>
        <taxon>Gunneridae</taxon>
        <taxon>Pentapetalae</taxon>
        <taxon>rosids</taxon>
        <taxon>malvids</taxon>
        <taxon>Brassicales</taxon>
        <taxon>Brassicaceae</taxon>
        <taxon>Brassiceae</taxon>
        <taxon>Brassica</taxon>
    </lineage>
</organism>
<evidence type="ECO:0000256" key="1">
    <source>
        <dbReference type="SAM" id="MobiDB-lite"/>
    </source>
</evidence>
<feature type="compositionally biased region" description="Basic residues" evidence="1">
    <location>
        <begin position="83"/>
        <end position="92"/>
    </location>
</feature>
<dbReference type="Proteomes" id="UP000886595">
    <property type="component" value="Unassembled WGS sequence"/>
</dbReference>
<reference evidence="2 3" key="1">
    <citation type="submission" date="2020-02" db="EMBL/GenBank/DDBJ databases">
        <authorList>
            <person name="Ma Q."/>
            <person name="Huang Y."/>
            <person name="Song X."/>
            <person name="Pei D."/>
        </authorList>
    </citation>
    <scope>NUCLEOTIDE SEQUENCE [LARGE SCALE GENOMIC DNA]</scope>
    <source>
        <strain evidence="2">Sxm20200214</strain>
        <tissue evidence="2">Leaf</tissue>
    </source>
</reference>
<comment type="caution">
    <text evidence="2">The sequence shown here is derived from an EMBL/GenBank/DDBJ whole genome shotgun (WGS) entry which is preliminary data.</text>
</comment>
<dbReference type="AlphaFoldDB" id="A0A8X7QAS9"/>
<feature type="compositionally biased region" description="Basic and acidic residues" evidence="1">
    <location>
        <begin position="121"/>
        <end position="132"/>
    </location>
</feature>